<gene>
    <name evidence="6" type="ORF">LVJ82_12450</name>
</gene>
<dbReference type="SUPFAM" id="SSF53720">
    <property type="entry name" value="ALDH-like"/>
    <property type="match status" value="1"/>
</dbReference>
<reference evidence="6 7" key="1">
    <citation type="journal article" date="2022" name="Res Sq">
        <title>Evolution of multicellular longitudinally dividing oral cavity symbionts (Neisseriaceae).</title>
        <authorList>
            <person name="Nyongesa S."/>
            <person name="Weber P."/>
            <person name="Bernet E."/>
            <person name="Pullido F."/>
            <person name="Nieckarz M."/>
            <person name="Delaby M."/>
            <person name="Nieves C."/>
            <person name="Viehboeck T."/>
            <person name="Krause N."/>
            <person name="Rivera-Millot A."/>
            <person name="Nakamura A."/>
            <person name="Vischer N."/>
            <person name="VanNieuwenhze M."/>
            <person name="Brun Y."/>
            <person name="Cava F."/>
            <person name="Bulgheresi S."/>
            <person name="Veyrier F."/>
        </authorList>
    </citation>
    <scope>NUCLEOTIDE SEQUENCE [LARGE SCALE GENOMIC DNA]</scope>
    <source>
        <strain evidence="6 7">SN4</strain>
    </source>
</reference>
<dbReference type="PROSITE" id="PS00687">
    <property type="entry name" value="ALDEHYDE_DEHYDR_GLU"/>
    <property type="match status" value="1"/>
</dbReference>
<keyword evidence="7" id="KW-1185">Reference proteome</keyword>
<evidence type="ECO:0000256" key="4">
    <source>
        <dbReference type="RuleBase" id="RU003345"/>
    </source>
</evidence>
<dbReference type="CDD" id="cd07103">
    <property type="entry name" value="ALDH_F5_SSADH_GabD"/>
    <property type="match status" value="1"/>
</dbReference>
<dbReference type="InterPro" id="IPR050740">
    <property type="entry name" value="Aldehyde_DH_Superfamily"/>
</dbReference>
<feature type="domain" description="Aldehyde dehydrogenase" evidence="5">
    <location>
        <begin position="16"/>
        <end position="472"/>
    </location>
</feature>
<sequence>MNTSLLLQAAYINGEWIAADDSVAVDNPATGAIIGSVPNLGAVATEQAVTAAHAALAPWQALTAQQRADILLRWYQLMLEHADDLAALMTLEQGKPLAEALGEVKYAASFMQWFAEEGKRLYGDVIPSPSPDKQLLVSKEAIGVVAAITPWNFPLAMITRKAAPALAAGCTMVLKPANETPFSALALAKLAEQAGIPAGVLNVVTGDAVAIGSVLTSHPEVRKLTFTGSTPVGRLLMQQCAATVKKMSLELGGNAPFIVFDDADLDKAVQGAVFAKFRNAGQTCVCANRFYIHRSVYAEFAQKFAAAVAQLQVGNGMDAGVNIGPLINQKAVSKVETLLQDALDKGAQVLTGGKAHALGGNFFEPTVLSNVNADMALVSDEIFGPVAPLIAFDDEAEAIVAANNTIYGLAAYVYSENLSRIMRVSRQLEYGMVGINTSAISNEVVPFGGVKQSGLGREGSKYGIEDFIETKYLCVAV</sequence>
<evidence type="ECO:0000313" key="7">
    <source>
        <dbReference type="Proteomes" id="UP000832011"/>
    </source>
</evidence>
<dbReference type="EMBL" id="CP091511">
    <property type="protein sequence ID" value="UOO88281.1"/>
    <property type="molecule type" value="Genomic_DNA"/>
</dbReference>
<protein>
    <submittedName>
        <fullName evidence="6">NAD-dependent succinate-semialdehyde dehydrogenase</fullName>
    </submittedName>
</protein>
<dbReference type="InterPro" id="IPR029510">
    <property type="entry name" value="Ald_DH_CS_GLU"/>
</dbReference>
<accession>A0ABY4DYT7</accession>
<dbReference type="PANTHER" id="PTHR43353:SF5">
    <property type="entry name" value="SUCCINATE-SEMIALDEHYDE DEHYDROGENASE, MITOCHONDRIAL"/>
    <property type="match status" value="1"/>
</dbReference>
<dbReference type="InterPro" id="IPR010102">
    <property type="entry name" value="Succ_semiAld_DH"/>
</dbReference>
<dbReference type="InterPro" id="IPR016162">
    <property type="entry name" value="Ald_DH_N"/>
</dbReference>
<dbReference type="Proteomes" id="UP000832011">
    <property type="component" value="Chromosome"/>
</dbReference>
<name>A0ABY4DYT7_9NEIS</name>
<evidence type="ECO:0000313" key="6">
    <source>
        <dbReference type="EMBL" id="UOO88281.1"/>
    </source>
</evidence>
<dbReference type="InterPro" id="IPR016160">
    <property type="entry name" value="Ald_DH_CS_CYS"/>
</dbReference>
<dbReference type="Pfam" id="PF00171">
    <property type="entry name" value="Aldedh"/>
    <property type="match status" value="1"/>
</dbReference>
<evidence type="ECO:0000256" key="2">
    <source>
        <dbReference type="ARBA" id="ARBA00023002"/>
    </source>
</evidence>
<evidence type="ECO:0000256" key="3">
    <source>
        <dbReference type="PROSITE-ProRule" id="PRU10007"/>
    </source>
</evidence>
<evidence type="ECO:0000259" key="5">
    <source>
        <dbReference type="Pfam" id="PF00171"/>
    </source>
</evidence>
<dbReference type="InterPro" id="IPR016161">
    <property type="entry name" value="Ald_DH/histidinol_DH"/>
</dbReference>
<dbReference type="Gene3D" id="3.40.309.10">
    <property type="entry name" value="Aldehyde Dehydrogenase, Chain A, domain 2"/>
    <property type="match status" value="1"/>
</dbReference>
<dbReference type="NCBIfam" id="TIGR01780">
    <property type="entry name" value="SSADH"/>
    <property type="match status" value="1"/>
</dbReference>
<dbReference type="InterPro" id="IPR015590">
    <property type="entry name" value="Aldehyde_DH_dom"/>
</dbReference>
<comment type="similarity">
    <text evidence="1 4">Belongs to the aldehyde dehydrogenase family.</text>
</comment>
<dbReference type="PROSITE" id="PS00070">
    <property type="entry name" value="ALDEHYDE_DEHYDR_CYS"/>
    <property type="match status" value="1"/>
</dbReference>
<dbReference type="InterPro" id="IPR016163">
    <property type="entry name" value="Ald_DH_C"/>
</dbReference>
<dbReference type="PANTHER" id="PTHR43353">
    <property type="entry name" value="SUCCINATE-SEMIALDEHYDE DEHYDROGENASE, MITOCHONDRIAL"/>
    <property type="match status" value="1"/>
</dbReference>
<dbReference type="RefSeq" id="WP_058358031.1">
    <property type="nucleotide sequence ID" value="NZ_CABKVG010000010.1"/>
</dbReference>
<feature type="active site" evidence="3">
    <location>
        <position position="250"/>
    </location>
</feature>
<proteinExistence type="inferred from homology"/>
<keyword evidence="2 4" id="KW-0560">Oxidoreductase</keyword>
<dbReference type="Gene3D" id="3.40.605.10">
    <property type="entry name" value="Aldehyde Dehydrogenase, Chain A, domain 1"/>
    <property type="match status" value="1"/>
</dbReference>
<evidence type="ECO:0000256" key="1">
    <source>
        <dbReference type="ARBA" id="ARBA00009986"/>
    </source>
</evidence>
<organism evidence="6 7">
    <name type="scientific">Vitreoscilla massiliensis</name>
    <dbReference type="NCBI Taxonomy" id="1689272"/>
    <lineage>
        <taxon>Bacteria</taxon>
        <taxon>Pseudomonadati</taxon>
        <taxon>Pseudomonadota</taxon>
        <taxon>Betaproteobacteria</taxon>
        <taxon>Neisseriales</taxon>
        <taxon>Neisseriaceae</taxon>
        <taxon>Vitreoscilla</taxon>
    </lineage>
</organism>